<gene>
    <name evidence="2" type="ORF">JMJ35_002851</name>
</gene>
<dbReference type="GO" id="GO:0003677">
    <property type="term" value="F:DNA binding"/>
    <property type="evidence" value="ECO:0007669"/>
    <property type="project" value="InterPro"/>
</dbReference>
<proteinExistence type="predicted"/>
<feature type="compositionally biased region" description="Polar residues" evidence="1">
    <location>
        <begin position="432"/>
        <end position="444"/>
    </location>
</feature>
<feature type="compositionally biased region" description="Basic and acidic residues" evidence="1">
    <location>
        <begin position="809"/>
        <end position="820"/>
    </location>
</feature>
<sequence length="1123" mass="124352">MAYDILSSPDPLALSNENISTHSPTKGRGAVLTPRKALAETSGNTHIQDFYLNTPPPRRTSPTKLPKQRSHSTSPWRIRLTLQAEQINDAQASPSTKRTPTKRLIERSTTITVPLNGGDDTPEIVQKRGRGRPRKSLEAPVKRSGTPLPKKAARRKTVPDVVEEQDDTPVSVRATPPKRAKGRPRKSLESAMDIPRSMRADAPLYTPVMEEVERNRAEKATRRKSRARRKEIIPLTIDMETDHESPDSSRKVNGSVNEAQSSTADDDMGNSHFGSEDKFALPPDVPQTLDPAIRTRESPSPENSSVEEDPGGMWRAMSSCKTQPPNEDNHGQADFDPTNEHMEYDTILESEGFSMVSVSSLASTGSRSHDSAEEVMEFESQGQKLTASASPEVPPALIDAQIPQQPNQIPWARENTPSVAASPSIPQAPKNAPSQSPRSMQEPTDGTPKLTRVVRAGNALQGVLSPKAQNLGSPFRPAEGAHSPMTENAAAQTVQGSPVVTAKSSKDPSDDLFSGFGAGTRRELKAGLRLGEELAKRHQQNSPKPIPSPFESADVMSSATSAPMYPPLSNADNTADYSLTLPSPVREVQYPVLSNPQLPSPKLSEEDLDEDRMSWRAETPVKIGKPTSADDKNPGQDASHSRHVTSPETSYDGLAAANTSGIDYEMLAREAEYQREREAVSRQIEMANKSQVIVIDDDTSKIRDMSDEDEDGSDVWQAEANESREPTPELSQIVDRPAIVKPRRMQLPSPWRRNSQVVYSSEVKPTEADPPCQPDKSKSELATQKKPDSECRPDSSYRPVIEQQRYHVHGSEGKMYRSESSKAQSLEVPAPAESCLTPDRQIDHGPAELPKTPESTYVEDYTESFEEDMSLSPICDKTVNPFPPVDTTAPIDPLLLQKPAQKALQKQPQYPPSPIKPLIQSQQSWLSRLTAPIWRAFTPLPPPATKEDILSSGPYEPLCQFTPWESCHTRALSPLYYASLLYGSHIFPCDKTKDSCIYHGMKIVTPLGWSREVTPADCGVVSAFMVLLDERGFALSEPGERWIDDFIVFHQIVNLWMSMVMKGEVEVDESRGEKSGLRKQGNRKWSRGDIDWSKNRKEYFERKRREFDGLPSWKAKGWKYGAA</sequence>
<dbReference type="Proteomes" id="UP001166286">
    <property type="component" value="Unassembled WGS sequence"/>
</dbReference>
<evidence type="ECO:0000313" key="2">
    <source>
        <dbReference type="EMBL" id="KAK0514234.1"/>
    </source>
</evidence>
<feature type="compositionally biased region" description="Basic and acidic residues" evidence="1">
    <location>
        <begin position="240"/>
        <end position="250"/>
    </location>
</feature>
<dbReference type="EMBL" id="JAFEKC020000005">
    <property type="protein sequence ID" value="KAK0514234.1"/>
    <property type="molecule type" value="Genomic_DNA"/>
</dbReference>
<feature type="compositionally biased region" description="Polar residues" evidence="1">
    <location>
        <begin position="485"/>
        <end position="498"/>
    </location>
</feature>
<feature type="region of interest" description="Disordered" evidence="1">
    <location>
        <begin position="212"/>
        <end position="343"/>
    </location>
</feature>
<reference evidence="2" key="1">
    <citation type="submission" date="2023-03" db="EMBL/GenBank/DDBJ databases">
        <title>Complete genome of Cladonia borealis.</title>
        <authorList>
            <person name="Park H."/>
        </authorList>
    </citation>
    <scope>NUCLEOTIDE SEQUENCE</scope>
    <source>
        <strain evidence="2">ANT050790</strain>
    </source>
</reference>
<feature type="region of interest" description="Disordered" evidence="1">
    <location>
        <begin position="531"/>
        <end position="657"/>
    </location>
</feature>
<feature type="region of interest" description="Disordered" evidence="1">
    <location>
        <begin position="112"/>
        <end position="193"/>
    </location>
</feature>
<keyword evidence="3" id="KW-1185">Reference proteome</keyword>
<feature type="compositionally biased region" description="Polar residues" evidence="1">
    <location>
        <begin position="415"/>
        <end position="425"/>
    </location>
</feature>
<protein>
    <submittedName>
        <fullName evidence="2">Uncharacterized protein</fullName>
    </submittedName>
</protein>
<feature type="compositionally biased region" description="Polar residues" evidence="1">
    <location>
        <begin position="570"/>
        <end position="581"/>
    </location>
</feature>
<feature type="region of interest" description="Disordered" evidence="1">
    <location>
        <begin position="461"/>
        <end position="518"/>
    </location>
</feature>
<comment type="caution">
    <text evidence="2">The sequence shown here is derived from an EMBL/GenBank/DDBJ whole genome shotgun (WGS) entry which is preliminary data.</text>
</comment>
<name>A0AA39R5X1_9LECA</name>
<feature type="compositionally biased region" description="Polar residues" evidence="1">
    <location>
        <begin position="380"/>
        <end position="389"/>
    </location>
</feature>
<feature type="compositionally biased region" description="Polar residues" evidence="1">
    <location>
        <begin position="251"/>
        <end position="263"/>
    </location>
</feature>
<feature type="compositionally biased region" description="Polar residues" evidence="1">
    <location>
        <begin position="15"/>
        <end position="24"/>
    </location>
</feature>
<accession>A0AA39R5X1</accession>
<feature type="region of interest" description="Disordered" evidence="1">
    <location>
        <begin position="1"/>
        <end position="75"/>
    </location>
</feature>
<feature type="region of interest" description="Disordered" evidence="1">
    <location>
        <begin position="695"/>
        <end position="853"/>
    </location>
</feature>
<dbReference type="AlphaFoldDB" id="A0AA39R5X1"/>
<dbReference type="PRINTS" id="PR00929">
    <property type="entry name" value="ATHOOK"/>
</dbReference>
<feature type="compositionally biased region" description="Basic and acidic residues" evidence="1">
    <location>
        <begin position="327"/>
        <end position="343"/>
    </location>
</feature>
<feature type="compositionally biased region" description="Basic and acidic residues" evidence="1">
    <location>
        <begin position="775"/>
        <end position="795"/>
    </location>
</feature>
<evidence type="ECO:0000256" key="1">
    <source>
        <dbReference type="SAM" id="MobiDB-lite"/>
    </source>
</evidence>
<evidence type="ECO:0000313" key="3">
    <source>
        <dbReference type="Proteomes" id="UP001166286"/>
    </source>
</evidence>
<feature type="compositionally biased region" description="Basic residues" evidence="1">
    <location>
        <begin position="176"/>
        <end position="185"/>
    </location>
</feature>
<feature type="region of interest" description="Disordered" evidence="1">
    <location>
        <begin position="358"/>
        <end position="448"/>
    </location>
</feature>
<dbReference type="InterPro" id="IPR017956">
    <property type="entry name" value="AT_hook_DNA-bd_motif"/>
</dbReference>
<organism evidence="2 3">
    <name type="scientific">Cladonia borealis</name>
    <dbReference type="NCBI Taxonomy" id="184061"/>
    <lineage>
        <taxon>Eukaryota</taxon>
        <taxon>Fungi</taxon>
        <taxon>Dikarya</taxon>
        <taxon>Ascomycota</taxon>
        <taxon>Pezizomycotina</taxon>
        <taxon>Lecanoromycetes</taxon>
        <taxon>OSLEUM clade</taxon>
        <taxon>Lecanoromycetidae</taxon>
        <taxon>Lecanorales</taxon>
        <taxon>Lecanorineae</taxon>
        <taxon>Cladoniaceae</taxon>
        <taxon>Cladonia</taxon>
    </lineage>
</organism>